<dbReference type="Pfam" id="PF00581">
    <property type="entry name" value="Rhodanese"/>
    <property type="match status" value="2"/>
</dbReference>
<name>A0ABS0LNX5_9LACT</name>
<dbReference type="InterPro" id="IPR045078">
    <property type="entry name" value="TST/MPST-like"/>
</dbReference>
<evidence type="ECO:0000313" key="4">
    <source>
        <dbReference type="EMBL" id="MBG9985749.1"/>
    </source>
</evidence>
<comment type="caution">
    <text evidence="4">The sequence shown here is derived from an EMBL/GenBank/DDBJ whole genome shotgun (WGS) entry which is preliminary data.</text>
</comment>
<dbReference type="InterPro" id="IPR001763">
    <property type="entry name" value="Rhodanese-like_dom"/>
</dbReference>
<dbReference type="SUPFAM" id="SSF52821">
    <property type="entry name" value="Rhodanese/Cell cycle control phosphatase"/>
    <property type="match status" value="3"/>
</dbReference>
<dbReference type="EMBL" id="JACBXQ010000001">
    <property type="protein sequence ID" value="MBG9985749.1"/>
    <property type="molecule type" value="Genomic_DNA"/>
</dbReference>
<keyword evidence="1" id="KW-0808">Transferase</keyword>
<dbReference type="InterPro" id="IPR036873">
    <property type="entry name" value="Rhodanese-like_dom_sf"/>
</dbReference>
<sequence>MFANIIEANELGQNFRDYIVVDIRRSDHFLGYEKQGVKGHIMGAINFPIEWIPYINVEKKLSFAQQKGIDFTKKILIYDSDRNRLNQFIEYFSEYISIDIFFRLSNLKEYYDLYAENFYIFPGYQFIVSPEWVMDLINEESPDTYDGKGYLIFDANSIVNDGEIEGEVHSYYQQFENEHLPQATLLDISQIEDETLLNIRSFDEIKNYIEFKGISKDITVIVYSNSITASYRAAFILYWAGVDKIRILDGGIKLWKQLGYPIESGPSKENKKGVFEREFPLHDDKVIITGKEIYAKQHKSKLKLVSIRAWEEHVGDISGYELLDSLSDEIVVGEPEGSIWGYCGRRIKKMDDYYSPDGRLRSPYEIASIWKKQGINQNDPIAFYCGTGWRACTPLFMTFILGWEHTYLYDGCWIEWSRDDSLPNRVEPSCKLVKPDSYNDYQ</sequence>
<accession>A0ABS0LNX5</accession>
<gene>
    <name evidence="4" type="ORF">HZY91_02445</name>
</gene>
<evidence type="ECO:0000259" key="3">
    <source>
        <dbReference type="PROSITE" id="PS50206"/>
    </source>
</evidence>
<proteinExistence type="predicted"/>
<dbReference type="SMART" id="SM00450">
    <property type="entry name" value="RHOD"/>
    <property type="match status" value="3"/>
</dbReference>
<dbReference type="CDD" id="cd00158">
    <property type="entry name" value="RHOD"/>
    <property type="match status" value="1"/>
</dbReference>
<evidence type="ECO:0000313" key="5">
    <source>
        <dbReference type="Proteomes" id="UP000721415"/>
    </source>
</evidence>
<protein>
    <submittedName>
        <fullName evidence="4">Rhodanese-like domain-containing protein</fullName>
    </submittedName>
</protein>
<dbReference type="Gene3D" id="3.40.250.10">
    <property type="entry name" value="Rhodanese-like domain"/>
    <property type="match status" value="3"/>
</dbReference>
<keyword evidence="5" id="KW-1185">Reference proteome</keyword>
<dbReference type="PANTHER" id="PTHR11364">
    <property type="entry name" value="THIOSULFATE SULFERTANSFERASE"/>
    <property type="match status" value="1"/>
</dbReference>
<dbReference type="PANTHER" id="PTHR11364:SF27">
    <property type="entry name" value="SULFURTRANSFERASE"/>
    <property type="match status" value="1"/>
</dbReference>
<feature type="domain" description="Rhodanese" evidence="3">
    <location>
        <begin position="146"/>
        <end position="264"/>
    </location>
</feature>
<feature type="domain" description="Rhodanese" evidence="3">
    <location>
        <begin position="14"/>
        <end position="84"/>
    </location>
</feature>
<dbReference type="Proteomes" id="UP000721415">
    <property type="component" value="Unassembled WGS sequence"/>
</dbReference>
<organism evidence="4 5">
    <name type="scientific">Facklamia lactis</name>
    <dbReference type="NCBI Taxonomy" id="2749967"/>
    <lineage>
        <taxon>Bacteria</taxon>
        <taxon>Bacillati</taxon>
        <taxon>Bacillota</taxon>
        <taxon>Bacilli</taxon>
        <taxon>Lactobacillales</taxon>
        <taxon>Aerococcaceae</taxon>
        <taxon>Facklamia</taxon>
    </lineage>
</organism>
<feature type="domain" description="Rhodanese" evidence="3">
    <location>
        <begin position="361"/>
        <end position="425"/>
    </location>
</feature>
<reference evidence="4 5" key="1">
    <citation type="submission" date="2020-07" db="EMBL/GenBank/DDBJ databases">
        <title>Facklamia lactis sp. nov., isolated from raw milk.</title>
        <authorList>
            <person name="Doll E.V."/>
            <person name="Huptas C."/>
            <person name="Staib L."/>
            <person name="Wenning M."/>
            <person name="Scherer S."/>
        </authorList>
    </citation>
    <scope>NUCLEOTIDE SEQUENCE [LARGE SCALE GENOMIC DNA]</scope>
    <source>
        <strain evidence="4 5">DSM 111018</strain>
    </source>
</reference>
<keyword evidence="2" id="KW-0677">Repeat</keyword>
<dbReference type="PROSITE" id="PS50206">
    <property type="entry name" value="RHODANESE_3"/>
    <property type="match status" value="3"/>
</dbReference>
<evidence type="ECO:0000256" key="1">
    <source>
        <dbReference type="ARBA" id="ARBA00022679"/>
    </source>
</evidence>
<dbReference type="RefSeq" id="WP_197114329.1">
    <property type="nucleotide sequence ID" value="NZ_JACBXQ010000001.1"/>
</dbReference>
<evidence type="ECO:0000256" key="2">
    <source>
        <dbReference type="ARBA" id="ARBA00022737"/>
    </source>
</evidence>